<feature type="region of interest" description="Disordered" evidence="1">
    <location>
        <begin position="18"/>
        <end position="39"/>
    </location>
</feature>
<dbReference type="AlphaFoldDB" id="A0AAD6V5E9"/>
<gene>
    <name evidence="3" type="ORF">GGX14DRAFT_651441</name>
</gene>
<dbReference type="PANTHER" id="PTHR37957:SF1">
    <property type="entry name" value="PHYTASE-LIKE DOMAIN-CONTAINING PROTEIN"/>
    <property type="match status" value="1"/>
</dbReference>
<dbReference type="InterPro" id="IPR027372">
    <property type="entry name" value="Phytase-like_dom"/>
</dbReference>
<evidence type="ECO:0000256" key="1">
    <source>
        <dbReference type="SAM" id="MobiDB-lite"/>
    </source>
</evidence>
<sequence>MIELAPINYHVSRSTPLSTASLPLSTRNSRKPTQTGGYPDRRIAVSVSLGGVTYVNQGLVAFARIASNFTDSTGDSMGGIGSTIAIKRARGGSSPTGATPARSSPSQTAATTCASLLFCATNDGTVIAGYAQSTTRGGATRSTLCGMPIASAAEPHLTVDAEGIVANADGTYWLSDEYGPYICSATGSLIQTIQPPPPILSHDKKGNLNFTANVDSDPATGRAANPAIPQSATIQDGALQYTRLLAYGVPEPALTVPLVGEWVVPLPVSGSGKVEATSEIHFVGPACFCVLRATGTATAGAGTTHADLFSIVNATDIHGTAFDAPATPVAPKGKLSSSITPATYVSFVDYADPTQLARFVSFGLHTGGPDDNTLIDAKWESLARAPIGPSAPDDFFLFTASDNDFMTTQGVSLCVPYDAGEEVDSQFVFRVTLPGSAPFVAAAM</sequence>
<name>A0AAD6V5E9_9AGAR</name>
<reference evidence="3" key="1">
    <citation type="submission" date="2023-03" db="EMBL/GenBank/DDBJ databases">
        <title>Massive genome expansion in bonnet fungi (Mycena s.s.) driven by repeated elements and novel gene families across ecological guilds.</title>
        <authorList>
            <consortium name="Lawrence Berkeley National Laboratory"/>
            <person name="Harder C.B."/>
            <person name="Miyauchi S."/>
            <person name="Viragh M."/>
            <person name="Kuo A."/>
            <person name="Thoen E."/>
            <person name="Andreopoulos B."/>
            <person name="Lu D."/>
            <person name="Skrede I."/>
            <person name="Drula E."/>
            <person name="Henrissat B."/>
            <person name="Morin E."/>
            <person name="Kohler A."/>
            <person name="Barry K."/>
            <person name="LaButti K."/>
            <person name="Morin E."/>
            <person name="Salamov A."/>
            <person name="Lipzen A."/>
            <person name="Mereny Z."/>
            <person name="Hegedus B."/>
            <person name="Baldrian P."/>
            <person name="Stursova M."/>
            <person name="Weitz H."/>
            <person name="Taylor A."/>
            <person name="Grigoriev I.V."/>
            <person name="Nagy L.G."/>
            <person name="Martin F."/>
            <person name="Kauserud H."/>
        </authorList>
    </citation>
    <scope>NUCLEOTIDE SEQUENCE</scope>
    <source>
        <strain evidence="3">9144</strain>
    </source>
</reference>
<comment type="caution">
    <text evidence="3">The sequence shown here is derived from an EMBL/GenBank/DDBJ whole genome shotgun (WGS) entry which is preliminary data.</text>
</comment>
<evidence type="ECO:0000313" key="4">
    <source>
        <dbReference type="Proteomes" id="UP001219525"/>
    </source>
</evidence>
<evidence type="ECO:0000313" key="3">
    <source>
        <dbReference type="EMBL" id="KAJ7203495.1"/>
    </source>
</evidence>
<dbReference type="PANTHER" id="PTHR37957">
    <property type="entry name" value="BLR7070 PROTEIN"/>
    <property type="match status" value="1"/>
</dbReference>
<protein>
    <recommendedName>
        <fullName evidence="2">Phytase-like domain-containing protein</fullName>
    </recommendedName>
</protein>
<feature type="domain" description="Phytase-like" evidence="2">
    <location>
        <begin position="155"/>
        <end position="320"/>
    </location>
</feature>
<proteinExistence type="predicted"/>
<dbReference type="Proteomes" id="UP001219525">
    <property type="component" value="Unassembled WGS sequence"/>
</dbReference>
<feature type="compositionally biased region" description="Low complexity" evidence="1">
    <location>
        <begin position="18"/>
        <end position="27"/>
    </location>
</feature>
<organism evidence="3 4">
    <name type="scientific">Mycena pura</name>
    <dbReference type="NCBI Taxonomy" id="153505"/>
    <lineage>
        <taxon>Eukaryota</taxon>
        <taxon>Fungi</taxon>
        <taxon>Dikarya</taxon>
        <taxon>Basidiomycota</taxon>
        <taxon>Agaricomycotina</taxon>
        <taxon>Agaricomycetes</taxon>
        <taxon>Agaricomycetidae</taxon>
        <taxon>Agaricales</taxon>
        <taxon>Marasmiineae</taxon>
        <taxon>Mycenaceae</taxon>
        <taxon>Mycena</taxon>
    </lineage>
</organism>
<keyword evidence="4" id="KW-1185">Reference proteome</keyword>
<dbReference type="Pfam" id="PF13449">
    <property type="entry name" value="Phytase-like"/>
    <property type="match status" value="1"/>
</dbReference>
<evidence type="ECO:0000259" key="2">
    <source>
        <dbReference type="Pfam" id="PF13449"/>
    </source>
</evidence>
<accession>A0AAD6V5E9</accession>
<dbReference type="EMBL" id="JARJCW010000050">
    <property type="protein sequence ID" value="KAJ7203495.1"/>
    <property type="molecule type" value="Genomic_DNA"/>
</dbReference>